<protein>
    <submittedName>
        <fullName evidence="2">Uncharacterized protein</fullName>
    </submittedName>
</protein>
<feature type="region of interest" description="Disordered" evidence="1">
    <location>
        <begin position="1"/>
        <end position="110"/>
    </location>
</feature>
<dbReference type="EMBL" id="CM003380">
    <property type="protein sequence ID" value="KOM56319.1"/>
    <property type="molecule type" value="Genomic_DNA"/>
</dbReference>
<feature type="compositionally biased region" description="Basic and acidic residues" evidence="1">
    <location>
        <begin position="17"/>
        <end position="38"/>
    </location>
</feature>
<dbReference type="Proteomes" id="UP000053144">
    <property type="component" value="Chromosome 10"/>
</dbReference>
<evidence type="ECO:0000256" key="1">
    <source>
        <dbReference type="SAM" id="MobiDB-lite"/>
    </source>
</evidence>
<gene>
    <name evidence="2" type="ORF">LR48_Vigan10g221100</name>
</gene>
<evidence type="ECO:0000313" key="2">
    <source>
        <dbReference type="EMBL" id="KOM56319.1"/>
    </source>
</evidence>
<organism evidence="2 3">
    <name type="scientific">Phaseolus angularis</name>
    <name type="common">Azuki bean</name>
    <name type="synonym">Vigna angularis</name>
    <dbReference type="NCBI Taxonomy" id="3914"/>
    <lineage>
        <taxon>Eukaryota</taxon>
        <taxon>Viridiplantae</taxon>
        <taxon>Streptophyta</taxon>
        <taxon>Embryophyta</taxon>
        <taxon>Tracheophyta</taxon>
        <taxon>Spermatophyta</taxon>
        <taxon>Magnoliopsida</taxon>
        <taxon>eudicotyledons</taxon>
        <taxon>Gunneridae</taxon>
        <taxon>Pentapetalae</taxon>
        <taxon>rosids</taxon>
        <taxon>fabids</taxon>
        <taxon>Fabales</taxon>
        <taxon>Fabaceae</taxon>
        <taxon>Papilionoideae</taxon>
        <taxon>50 kb inversion clade</taxon>
        <taxon>NPAAA clade</taxon>
        <taxon>indigoferoid/millettioid clade</taxon>
        <taxon>Phaseoleae</taxon>
        <taxon>Vigna</taxon>
    </lineage>
</organism>
<evidence type="ECO:0000313" key="3">
    <source>
        <dbReference type="Proteomes" id="UP000053144"/>
    </source>
</evidence>
<reference evidence="3" key="1">
    <citation type="journal article" date="2015" name="Proc. Natl. Acad. Sci. U.S.A.">
        <title>Genome sequencing of adzuki bean (Vigna angularis) provides insight into high starch and low fat accumulation and domestication.</title>
        <authorList>
            <person name="Yang K."/>
            <person name="Tian Z."/>
            <person name="Chen C."/>
            <person name="Luo L."/>
            <person name="Zhao B."/>
            <person name="Wang Z."/>
            <person name="Yu L."/>
            <person name="Li Y."/>
            <person name="Sun Y."/>
            <person name="Li W."/>
            <person name="Chen Y."/>
            <person name="Li Y."/>
            <person name="Zhang Y."/>
            <person name="Ai D."/>
            <person name="Zhao J."/>
            <person name="Shang C."/>
            <person name="Ma Y."/>
            <person name="Wu B."/>
            <person name="Wang M."/>
            <person name="Gao L."/>
            <person name="Sun D."/>
            <person name="Zhang P."/>
            <person name="Guo F."/>
            <person name="Wang W."/>
            <person name="Li Y."/>
            <person name="Wang J."/>
            <person name="Varshney R.K."/>
            <person name="Wang J."/>
            <person name="Ling H.Q."/>
            <person name="Wan P."/>
        </authorList>
    </citation>
    <scope>NUCLEOTIDE SEQUENCE</scope>
    <source>
        <strain evidence="3">cv. Jingnong 6</strain>
    </source>
</reference>
<accession>A0A0L9VNJ0</accession>
<name>A0A0L9VNJ0_PHAAN</name>
<dbReference type="Gramene" id="KOM56319">
    <property type="protein sequence ID" value="KOM56319"/>
    <property type="gene ID" value="LR48_Vigan10g221100"/>
</dbReference>
<feature type="compositionally biased region" description="Basic and acidic residues" evidence="1">
    <location>
        <begin position="78"/>
        <end position="110"/>
    </location>
</feature>
<dbReference type="AlphaFoldDB" id="A0A0L9VNJ0"/>
<proteinExistence type="predicted"/>
<sequence length="110" mass="12886">MSLEESPTMYRANQSKHMQEDARRQRERSSSSRKRENRTLVQSGRVDARPRQKTGRSSRQKWTLVQARQKMTLVQARQDARPPERELDVRPASREDARAVDLREDARPAS</sequence>